<name>A0ABN1HMK4_9SPHN</name>
<evidence type="ECO:0000313" key="4">
    <source>
        <dbReference type="Proteomes" id="UP001500238"/>
    </source>
</evidence>
<dbReference type="Proteomes" id="UP001500238">
    <property type="component" value="Unassembled WGS sequence"/>
</dbReference>
<reference evidence="3 4" key="1">
    <citation type="journal article" date="2019" name="Int. J. Syst. Evol. Microbiol.">
        <title>The Global Catalogue of Microorganisms (GCM) 10K type strain sequencing project: providing services to taxonomists for standard genome sequencing and annotation.</title>
        <authorList>
            <consortium name="The Broad Institute Genomics Platform"/>
            <consortium name="The Broad Institute Genome Sequencing Center for Infectious Disease"/>
            <person name="Wu L."/>
            <person name="Ma J."/>
        </authorList>
    </citation>
    <scope>NUCLEOTIDE SEQUENCE [LARGE SCALE GENOMIC DNA]</scope>
    <source>
        <strain evidence="3 4">JCM 14603</strain>
    </source>
</reference>
<protein>
    <submittedName>
        <fullName evidence="3">Ubiquinol-cytochrome C chaperone family protein</fullName>
    </submittedName>
</protein>
<organism evidence="3 4">
    <name type="scientific">Sphingomonas insulae</name>
    <dbReference type="NCBI Taxonomy" id="424800"/>
    <lineage>
        <taxon>Bacteria</taxon>
        <taxon>Pseudomonadati</taxon>
        <taxon>Pseudomonadota</taxon>
        <taxon>Alphaproteobacteria</taxon>
        <taxon>Sphingomonadales</taxon>
        <taxon>Sphingomonadaceae</taxon>
        <taxon>Sphingomonas</taxon>
    </lineage>
</organism>
<accession>A0ABN1HMK4</accession>
<evidence type="ECO:0000313" key="3">
    <source>
        <dbReference type="EMBL" id="GAA0659311.1"/>
    </source>
</evidence>
<evidence type="ECO:0000259" key="2">
    <source>
        <dbReference type="Pfam" id="PF03981"/>
    </source>
</evidence>
<keyword evidence="4" id="KW-1185">Reference proteome</keyword>
<evidence type="ECO:0000256" key="1">
    <source>
        <dbReference type="ARBA" id="ARBA00006436"/>
    </source>
</evidence>
<comment type="similarity">
    <text evidence="1">Belongs to the UPF0174 family.</text>
</comment>
<dbReference type="InterPro" id="IPR021150">
    <property type="entry name" value="Ubiq_cyt_c_chap"/>
</dbReference>
<dbReference type="EMBL" id="BAAAES010000001">
    <property type="protein sequence ID" value="GAA0659311.1"/>
    <property type="molecule type" value="Genomic_DNA"/>
</dbReference>
<sequence>MGIKRRLRRRAGRGRDVGWWGRLFGETRDEALPLYNAVVMRGRAEHWYLDGAVPDTVDGRFDMIAAVLSMVLLRLEAQAGAAPLSAHLTERFVDDMDGQLRQMGMGDIVVGKHIGKMMSMLGGRLGAYRDGLAAGDLAPALVRNLYRGDAPAPAAVAHVAAALVALHTDLDAVPLDRLTAGELA</sequence>
<feature type="domain" description="Ubiquinol-cytochrome c chaperone" evidence="2">
    <location>
        <begin position="52"/>
        <end position="182"/>
    </location>
</feature>
<dbReference type="RefSeq" id="WP_208404105.1">
    <property type="nucleotide sequence ID" value="NZ_BAAAES010000001.1"/>
</dbReference>
<gene>
    <name evidence="3" type="ORF">GCM10009102_04690</name>
</gene>
<dbReference type="Pfam" id="PF03981">
    <property type="entry name" value="Ubiq_cyt_C_chap"/>
    <property type="match status" value="1"/>
</dbReference>
<comment type="caution">
    <text evidence="3">The sequence shown here is derived from an EMBL/GenBank/DDBJ whole genome shotgun (WGS) entry which is preliminary data.</text>
</comment>
<proteinExistence type="inferred from homology"/>